<organism evidence="3 4">
    <name type="scientific">Streptomyces phage Starbow</name>
    <dbReference type="NCBI Taxonomy" id="2283266"/>
    <lineage>
        <taxon>Viruses</taxon>
        <taxon>Duplodnaviria</taxon>
        <taxon>Heunggongvirae</taxon>
        <taxon>Uroviricota</taxon>
        <taxon>Caudoviricetes</taxon>
        <taxon>Stanwilliamsviridae</taxon>
        <taxon>Boydwoodruffvirinae</taxon>
        <taxon>Karimacvirus</taxon>
        <taxon>Karimacvirus karimac</taxon>
        <taxon>Streptomyces virus Karimac</taxon>
    </lineage>
</organism>
<proteinExistence type="predicted"/>
<protein>
    <submittedName>
        <fullName evidence="3">Uncharacterized protein</fullName>
    </submittedName>
</protein>
<reference evidence="3 4" key="1">
    <citation type="submission" date="2018-07" db="EMBL/GenBank/DDBJ databases">
        <authorList>
            <person name="Boyd E.M."/>
            <person name="Barkley D.B."/>
            <person name="Naeem H."/>
            <person name="Vanhorne R."/>
            <person name="Nayek S."/>
            <person name="Layton S.R."/>
            <person name="Hughes L.E."/>
            <person name="Garlena R.A."/>
            <person name="Russell D.A."/>
            <person name="Pope W.H."/>
            <person name="Jacobs-Sera D."/>
            <person name="Hatfull G.F."/>
        </authorList>
    </citation>
    <scope>NUCLEOTIDE SEQUENCE [LARGE SCALE GENOMIC DNA]</scope>
</reference>
<gene>
    <name evidence="3" type="primary">276</name>
    <name evidence="2" type="synonym">19</name>
    <name evidence="2" type="ORF">SEA_STARBOW_19</name>
    <name evidence="3" type="ORF">SEA_STARBOW_276</name>
</gene>
<feature type="region of interest" description="Disordered" evidence="1">
    <location>
        <begin position="182"/>
        <end position="209"/>
    </location>
</feature>
<evidence type="ECO:0000256" key="1">
    <source>
        <dbReference type="SAM" id="MobiDB-lite"/>
    </source>
</evidence>
<sequence length="209" mass="23759">MERIEIVQQVGNYFPDTKIADALRFAGDIDRGFRRKMEDARYKAEDEKYEYAEKRYNEGVQAGKDSIRTTFDPKVVEATTWAIMNFTERDFTRKITCIKVLRDKFRPLGLIEAKSIVDMITPLGKTDALDWPKIEKAEKDSPREEPQGLAQWEKDLLEGTPEPELATQSALNALRNKLTNNDVARESIESEESSDNEGPCPCGCGMGED</sequence>
<evidence type="ECO:0000313" key="4">
    <source>
        <dbReference type="Proteomes" id="UP000259040"/>
    </source>
</evidence>
<accession>A0A345M8B8</accession>
<dbReference type="EMBL" id="MH576964">
    <property type="protein sequence ID" value="AXH66739.1"/>
    <property type="molecule type" value="Genomic_DNA"/>
</dbReference>
<dbReference type="Proteomes" id="UP000259040">
    <property type="component" value="Segment"/>
</dbReference>
<name>A0A345M8B8_9CAUD</name>
<evidence type="ECO:0000313" key="2">
    <source>
        <dbReference type="EMBL" id="AXH66530.1"/>
    </source>
</evidence>
<dbReference type="EMBL" id="MH576964">
    <property type="protein sequence ID" value="AXH66530.1"/>
    <property type="molecule type" value="Genomic_DNA"/>
</dbReference>
<feature type="region of interest" description="Disordered" evidence="1">
    <location>
        <begin position="137"/>
        <end position="167"/>
    </location>
</feature>
<feature type="compositionally biased region" description="Basic and acidic residues" evidence="1">
    <location>
        <begin position="137"/>
        <end position="157"/>
    </location>
</feature>
<evidence type="ECO:0000313" key="3">
    <source>
        <dbReference type="EMBL" id="AXH66739.1"/>
    </source>
</evidence>